<dbReference type="STRING" id="418702.BJN45_12920"/>
<gene>
    <name evidence="1" type="ORF">BJN45_12920</name>
</gene>
<reference evidence="1 2" key="1">
    <citation type="submission" date="2016-10" db="EMBL/GenBank/DDBJ databases">
        <title>Alkaliphiles isolated from bioreactors.</title>
        <authorList>
            <person name="Salah Z."/>
            <person name="Rout S.P."/>
            <person name="Humphreys P.N."/>
        </authorList>
    </citation>
    <scope>NUCLEOTIDE SEQUENCE [LARGE SCALE GENOMIC DNA]</scope>
    <source>
        <strain evidence="1 2">ZS02</strain>
    </source>
</reference>
<evidence type="ECO:0000313" key="2">
    <source>
        <dbReference type="Proteomes" id="UP000187526"/>
    </source>
</evidence>
<comment type="caution">
    <text evidence="1">The sequence shown here is derived from an EMBL/GenBank/DDBJ whole genome shotgun (WGS) entry which is preliminary data.</text>
</comment>
<proteinExistence type="predicted"/>
<sequence>MTAAQRKPSRSRTAAKVRPEYIAAVRYPDGSRDLFHVRNADSLADAREMVLLEVGDVRSLLLARRH</sequence>
<dbReference type="AlphaFoldDB" id="A0A1R1I2X7"/>
<dbReference type="RefSeq" id="WP_076095867.1">
    <property type="nucleotide sequence ID" value="NZ_MTHD01000004.1"/>
</dbReference>
<dbReference type="EMBL" id="MTHD01000004">
    <property type="protein sequence ID" value="OMG53128.1"/>
    <property type="molecule type" value="Genomic_DNA"/>
</dbReference>
<name>A0A1R1I2X7_9RHOO</name>
<evidence type="ECO:0000313" key="1">
    <source>
        <dbReference type="EMBL" id="OMG53128.1"/>
    </source>
</evidence>
<dbReference type="OrthoDB" id="9182007at2"/>
<accession>A0A1R1I2X7</accession>
<organism evidence="1 2">
    <name type="scientific">Azonexus hydrophilus</name>
    <dbReference type="NCBI Taxonomy" id="418702"/>
    <lineage>
        <taxon>Bacteria</taxon>
        <taxon>Pseudomonadati</taxon>
        <taxon>Pseudomonadota</taxon>
        <taxon>Betaproteobacteria</taxon>
        <taxon>Rhodocyclales</taxon>
        <taxon>Azonexaceae</taxon>
        <taxon>Azonexus</taxon>
    </lineage>
</organism>
<keyword evidence="2" id="KW-1185">Reference proteome</keyword>
<protein>
    <submittedName>
        <fullName evidence="1">Uncharacterized protein</fullName>
    </submittedName>
</protein>
<dbReference type="Proteomes" id="UP000187526">
    <property type="component" value="Unassembled WGS sequence"/>
</dbReference>